<accession>A0A6S6QU99</accession>
<name>A0A6S6QU99_9HYPH</name>
<dbReference type="PANTHER" id="PTHR39328:SF1">
    <property type="entry name" value="BLL2871 PROTEIN"/>
    <property type="match status" value="1"/>
</dbReference>
<evidence type="ECO:0000313" key="2">
    <source>
        <dbReference type="Proteomes" id="UP000515317"/>
    </source>
</evidence>
<sequence length="225" mass="23691">MTFSIAARCARTKMFGISVSSSSPSVAARCAHARAGVGAVATQNITDPTLGPDGLDLLAYMSAPDALAWLTRDAPDIEYRQITMIDAEGKTAAFSGKKTLGVHGTATAQNVVAAGNLLSSEAIPDKMVAAFLADESADLGDRILAAMKTALAEGGEEGPVHSAGMLIVDEVRWPIADLRVDWHESDPIGELEKLWALWKPQAKDYVTRALNPSSAPAYGVPGDER</sequence>
<protein>
    <recommendedName>
        <fullName evidence="3">DUF1028 domain-containing protein</fullName>
    </recommendedName>
</protein>
<dbReference type="InterPro" id="IPR010430">
    <property type="entry name" value="DUF1028"/>
</dbReference>
<evidence type="ECO:0000313" key="1">
    <source>
        <dbReference type="EMBL" id="BCJ90651.1"/>
    </source>
</evidence>
<dbReference type="Proteomes" id="UP000515317">
    <property type="component" value="Chromosome"/>
</dbReference>
<organism evidence="1 2">
    <name type="scientific">Terrihabitans soli</name>
    <dbReference type="NCBI Taxonomy" id="708113"/>
    <lineage>
        <taxon>Bacteria</taxon>
        <taxon>Pseudomonadati</taxon>
        <taxon>Pseudomonadota</taxon>
        <taxon>Alphaproteobacteria</taxon>
        <taxon>Hyphomicrobiales</taxon>
        <taxon>Terrihabitans</taxon>
    </lineage>
</organism>
<dbReference type="Gene3D" id="3.60.20.10">
    <property type="entry name" value="Glutamine Phosphoribosylpyrophosphate, subunit 1, domain 1"/>
    <property type="match status" value="1"/>
</dbReference>
<dbReference type="AlphaFoldDB" id="A0A6S6QU99"/>
<dbReference type="PANTHER" id="PTHR39328">
    <property type="entry name" value="BLL2871 PROTEIN"/>
    <property type="match status" value="1"/>
</dbReference>
<keyword evidence="2" id="KW-1185">Reference proteome</keyword>
<dbReference type="InterPro" id="IPR029055">
    <property type="entry name" value="Ntn_hydrolases_N"/>
</dbReference>
<evidence type="ECO:0008006" key="3">
    <source>
        <dbReference type="Google" id="ProtNLM"/>
    </source>
</evidence>
<dbReference type="Pfam" id="PF06267">
    <property type="entry name" value="DUF1028"/>
    <property type="match status" value="1"/>
</dbReference>
<dbReference type="EMBL" id="AP023361">
    <property type="protein sequence ID" value="BCJ90651.1"/>
    <property type="molecule type" value="Genomic_DNA"/>
</dbReference>
<proteinExistence type="predicted"/>
<dbReference type="SUPFAM" id="SSF56235">
    <property type="entry name" value="N-terminal nucleophile aminohydrolases (Ntn hydrolases)"/>
    <property type="match status" value="1"/>
</dbReference>
<dbReference type="RefSeq" id="WP_222877270.1">
    <property type="nucleotide sequence ID" value="NZ_AP023361.1"/>
</dbReference>
<reference evidence="1 2" key="1">
    <citation type="submission" date="2020-08" db="EMBL/GenBank/DDBJ databases">
        <title>Genome sequence of Rhizobiales bacterium strain IZ6.</title>
        <authorList>
            <person name="Nakai R."/>
            <person name="Naganuma T."/>
        </authorList>
    </citation>
    <scope>NUCLEOTIDE SEQUENCE [LARGE SCALE GENOMIC DNA]</scope>
    <source>
        <strain evidence="1 2">IZ6</strain>
    </source>
</reference>
<gene>
    <name evidence="1" type="ORF">IZ6_13860</name>
</gene>
<dbReference type="KEGG" id="tso:IZ6_13860"/>